<feature type="compositionally biased region" description="Basic residues" evidence="15">
    <location>
        <begin position="1105"/>
        <end position="1122"/>
    </location>
</feature>
<reference evidence="18 19" key="1">
    <citation type="submission" date="2019-01" db="EMBL/GenBank/DDBJ databases">
        <authorList>
            <person name="Sayadi A."/>
        </authorList>
    </citation>
    <scope>NUCLEOTIDE SEQUENCE [LARGE SCALE GENOMIC DNA]</scope>
</reference>
<dbReference type="Proteomes" id="UP000410492">
    <property type="component" value="Unassembled WGS sequence"/>
</dbReference>
<keyword evidence="11" id="KW-0804">Transcription</keyword>
<comment type="similarity">
    <text evidence="2">Belongs to the JHDM3 histone demethylase family.</text>
</comment>
<feature type="compositionally biased region" description="Low complexity" evidence="15">
    <location>
        <begin position="619"/>
        <end position="629"/>
    </location>
</feature>
<feature type="region of interest" description="Disordered" evidence="15">
    <location>
        <begin position="550"/>
        <end position="581"/>
    </location>
</feature>
<organism evidence="18 19">
    <name type="scientific">Callosobruchus maculatus</name>
    <name type="common">Southern cowpea weevil</name>
    <name type="synonym">Pulse bruchid</name>
    <dbReference type="NCBI Taxonomy" id="64391"/>
    <lineage>
        <taxon>Eukaryota</taxon>
        <taxon>Metazoa</taxon>
        <taxon>Ecdysozoa</taxon>
        <taxon>Arthropoda</taxon>
        <taxon>Hexapoda</taxon>
        <taxon>Insecta</taxon>
        <taxon>Pterygota</taxon>
        <taxon>Neoptera</taxon>
        <taxon>Endopterygota</taxon>
        <taxon>Coleoptera</taxon>
        <taxon>Polyphaga</taxon>
        <taxon>Cucujiformia</taxon>
        <taxon>Chrysomeloidea</taxon>
        <taxon>Chrysomelidae</taxon>
        <taxon>Bruchinae</taxon>
        <taxon>Bruchini</taxon>
        <taxon>Callosobruchus</taxon>
    </lineage>
</organism>
<feature type="region of interest" description="Disordered" evidence="15">
    <location>
        <begin position="458"/>
        <end position="483"/>
    </location>
</feature>
<evidence type="ECO:0000313" key="18">
    <source>
        <dbReference type="EMBL" id="VEN47665.1"/>
    </source>
</evidence>
<dbReference type="InterPro" id="IPR003347">
    <property type="entry name" value="JmjC_dom"/>
</dbReference>
<feature type="domain" description="JmjN" evidence="16">
    <location>
        <begin position="12"/>
        <end position="54"/>
    </location>
</feature>
<evidence type="ECO:0000256" key="1">
    <source>
        <dbReference type="ARBA" id="ARBA00001954"/>
    </source>
</evidence>
<evidence type="ECO:0000256" key="14">
    <source>
        <dbReference type="ARBA" id="ARBA00053408"/>
    </source>
</evidence>
<dbReference type="GO" id="GO:0140681">
    <property type="term" value="F:histone H3K36me2/H3K36me3 demethylase activity"/>
    <property type="evidence" value="ECO:0007669"/>
    <property type="project" value="UniProtKB-ARBA"/>
</dbReference>
<gene>
    <name evidence="18" type="ORF">CALMAC_LOCUS9354</name>
</gene>
<dbReference type="PROSITE" id="PS51184">
    <property type="entry name" value="JMJC"/>
    <property type="match status" value="1"/>
</dbReference>
<comment type="catalytic activity">
    <reaction evidence="13">
        <text>N(6),N(6),N(6)-trimethyl-L-lysyl(9)-[histone H3] + 2 2-oxoglutarate + 2 O2 = N(6)-methyl-L-lysyl(9)-[histone H3] + 2 formaldehyde + 2 succinate + 2 CO2</text>
        <dbReference type="Rhea" id="RHEA:60200"/>
        <dbReference type="Rhea" id="RHEA-COMP:15538"/>
        <dbReference type="Rhea" id="RHEA-COMP:15542"/>
        <dbReference type="ChEBI" id="CHEBI:15379"/>
        <dbReference type="ChEBI" id="CHEBI:16526"/>
        <dbReference type="ChEBI" id="CHEBI:16810"/>
        <dbReference type="ChEBI" id="CHEBI:16842"/>
        <dbReference type="ChEBI" id="CHEBI:30031"/>
        <dbReference type="ChEBI" id="CHEBI:61929"/>
        <dbReference type="ChEBI" id="CHEBI:61961"/>
        <dbReference type="EC" id="1.14.11.66"/>
    </reaction>
</comment>
<dbReference type="Gene3D" id="2.30.30.140">
    <property type="match status" value="1"/>
</dbReference>
<dbReference type="Pfam" id="PF02375">
    <property type="entry name" value="JmjN"/>
    <property type="match status" value="1"/>
</dbReference>
<dbReference type="SUPFAM" id="SSF63748">
    <property type="entry name" value="Tudor/PWWP/MBT"/>
    <property type="match status" value="2"/>
</dbReference>
<dbReference type="GO" id="GO:0000785">
    <property type="term" value="C:chromatin"/>
    <property type="evidence" value="ECO:0007669"/>
    <property type="project" value="TreeGrafter"/>
</dbReference>
<dbReference type="PANTHER" id="PTHR10694:SF129">
    <property type="entry name" value="LYSINE-SPECIFIC DEMETHYLASE 4B-RELATED"/>
    <property type="match status" value="1"/>
</dbReference>
<evidence type="ECO:0000256" key="10">
    <source>
        <dbReference type="ARBA" id="ARBA00023015"/>
    </source>
</evidence>
<feature type="compositionally biased region" description="Low complexity" evidence="15">
    <location>
        <begin position="766"/>
        <end position="796"/>
    </location>
</feature>
<keyword evidence="9" id="KW-0408">Iron</keyword>
<dbReference type="Gene3D" id="2.60.120.650">
    <property type="entry name" value="Cupin"/>
    <property type="match status" value="1"/>
</dbReference>
<evidence type="ECO:0000256" key="11">
    <source>
        <dbReference type="ARBA" id="ARBA00023163"/>
    </source>
</evidence>
<keyword evidence="8" id="KW-0560">Oxidoreductase</keyword>
<evidence type="ECO:0000256" key="7">
    <source>
        <dbReference type="ARBA" id="ARBA00022964"/>
    </source>
</evidence>
<dbReference type="PANTHER" id="PTHR10694">
    <property type="entry name" value="LYSINE-SPECIFIC DEMETHYLASE"/>
    <property type="match status" value="1"/>
</dbReference>
<sequence length="1389" mass="157160">MAEPAKQGVPKIMVFRPTWEEFKDFSKYIQHMESKGAHKAGLAKVIPPPEWVPRKGGYDVDKLQVVIPAPICQVVTGKQGLYQQINIQKKQMSVKQYRDLANSERYATPKHFDYEDLERKYWKNITYVAPIYGADVSGSLTDDDVNEWNINRLGTILDYVNEDYGISIDGVNTAYLYFGMWKTTFAWHTEDMDLYSINYLHFGAPKTWYSIPPEHGRRLERLANGFFPGSYKTCQAFLRHKMTLISPQILRQYSIPYNKITQEAGEIMITFPYGYHAGFNHGFNCAESTNFAQERWIEYGKRASQCTCSKDMVKISMDTFVKRFQPDRYENWLKGEDVGPHPEEPDRKVAAPLPLPQDILCNKNNPTLPQSYMEGKKVKKGKMAAYNQFNLTEFPPALQMELMEEDQMEFPTDDLPPDEQQLEVLEDIWLKAGEIEAEDASVCDAGYNIKKSRKYFQKKKKKKDEKDKDKEKEKKKRKSEEVETGIKREYDDELTGLYSECDRKDKKVCGKIVKPIEDKQFEDAAAHLMKSLLADDLLMNKTLVKKEKTLEKKVRKRKEPKPASATSSSLTSAIPEISQLSEDDNQIEVKKEIDDIIRAAAEEHEKSVRLQQKTAGLDNGSNSHSSNVGGEEGKNKLDLKTYRKAKDVTPSSIGKVQTIKTSKGIITVVGSAAPVISKPKIPEYLPDTKVKITPVVSATKTNYENAFLNFLKNKDDINDKAAKIKPTTGVSGTQAARRKSQTKPSAPKVQVSASPLKSPPCPKLPPGNSLLPLNSAKPNSSNSSTSESSTKPTTKSMLNHTFSANMSPLLNNLIEQQTGVRVERVQAPTDSTHNASPQLQANHSNVEYQKAATCSVMEQIIGNFGQQNGGNNRNMVNQPLSSGSAQAQLFGSVYATTEQHNIHTAKMPELSPPEPSNPEVVHDQMPQLAVQNDTFINASDAPPKNYNPTLLWNSQKYFTVNSCASMIYDNPDRFYPMTHAPITLNTQDNKKVVVETIPEEVSVRITALEECNFEHVGLELEVTDSKKQESDSGDSYGDDDSDSSDEDISDSGSNWSDEEDCSAQQKNDIGEEQIEVDVVTLDKENVVSNLKRRQCPNYPALPKANNRRRNRTTTSQPRKHPPQRITSRKCLSEVTVDKGTKRRGRPPKSNRLVREMLNDFKRRFDFTPSKLPQTNTDGNAPLSKYLSYKKANFTPLECQVECVDVLENFSRDIREYLKSGLTLFNVSLVRVQDKVKDATGKSTPIVTQQQSADIKKSLIKVGDTVWARHKNNRYYKAKVTDVKEQRKLCVFFPLDQSFSKDIRVSDIVDFEKLHQPPSVGQRLQIRWVDGKTYDADYIGQLDIFIYTVIFEDLSKCVLQREHVFGLKESIPKRILSKLVSSTQGKTRRK</sequence>
<evidence type="ECO:0000259" key="16">
    <source>
        <dbReference type="PROSITE" id="PS51183"/>
    </source>
</evidence>
<dbReference type="Gene3D" id="3.10.330.70">
    <property type="match status" value="1"/>
</dbReference>
<evidence type="ECO:0000259" key="17">
    <source>
        <dbReference type="PROSITE" id="PS51184"/>
    </source>
</evidence>
<feature type="domain" description="JmjC" evidence="17">
    <location>
        <begin position="142"/>
        <end position="308"/>
    </location>
</feature>
<keyword evidence="7" id="KW-0223">Dioxygenase</keyword>
<dbReference type="PROSITE" id="PS51183">
    <property type="entry name" value="JMJN"/>
    <property type="match status" value="1"/>
</dbReference>
<keyword evidence="12" id="KW-0539">Nucleus</keyword>
<evidence type="ECO:0000256" key="15">
    <source>
        <dbReference type="SAM" id="MobiDB-lite"/>
    </source>
</evidence>
<dbReference type="EC" id="1.14.11.66" evidence="3"/>
<accession>A0A653CIB8</accession>
<feature type="compositionally biased region" description="Basic and acidic residues" evidence="15">
    <location>
        <begin position="464"/>
        <end position="483"/>
    </location>
</feature>
<keyword evidence="4" id="KW-0479">Metal-binding</keyword>
<evidence type="ECO:0000256" key="2">
    <source>
        <dbReference type="ARBA" id="ARBA00009711"/>
    </source>
</evidence>
<feature type="compositionally biased region" description="Acidic residues" evidence="15">
    <location>
        <begin position="1036"/>
        <end position="1049"/>
    </location>
</feature>
<evidence type="ECO:0000256" key="6">
    <source>
        <dbReference type="ARBA" id="ARBA00022853"/>
    </source>
</evidence>
<evidence type="ECO:0000256" key="3">
    <source>
        <dbReference type="ARBA" id="ARBA00012900"/>
    </source>
</evidence>
<feature type="compositionally biased region" description="Low complexity" evidence="15">
    <location>
        <begin position="562"/>
        <end position="573"/>
    </location>
</feature>
<evidence type="ECO:0000256" key="4">
    <source>
        <dbReference type="ARBA" id="ARBA00022723"/>
    </source>
</evidence>
<name>A0A653CIB8_CALMS</name>
<dbReference type="EMBL" id="CAACVG010007927">
    <property type="protein sequence ID" value="VEN47665.1"/>
    <property type="molecule type" value="Genomic_DNA"/>
</dbReference>
<feature type="region of interest" description="Disordered" evidence="15">
    <location>
        <begin position="604"/>
        <end position="634"/>
    </location>
</feature>
<dbReference type="GO" id="GO:0140684">
    <property type="term" value="F:histone H3K9me2/H3K9me3 demethylase activity"/>
    <property type="evidence" value="ECO:0007669"/>
    <property type="project" value="UniProtKB-EC"/>
</dbReference>
<dbReference type="Pfam" id="PF02373">
    <property type="entry name" value="JmjC"/>
    <property type="match status" value="1"/>
</dbReference>
<feature type="region of interest" description="Disordered" evidence="15">
    <location>
        <begin position="725"/>
        <end position="796"/>
    </location>
</feature>
<keyword evidence="5" id="KW-0862">Zinc</keyword>
<dbReference type="SUPFAM" id="SSF51197">
    <property type="entry name" value="Clavaminate synthase-like"/>
    <property type="match status" value="1"/>
</dbReference>
<comment type="cofactor">
    <cofactor evidence="1">
        <name>Fe(2+)</name>
        <dbReference type="ChEBI" id="CHEBI:29033"/>
    </cofactor>
</comment>
<dbReference type="OrthoDB" id="9547406at2759"/>
<evidence type="ECO:0000313" key="19">
    <source>
        <dbReference type="Proteomes" id="UP000410492"/>
    </source>
</evidence>
<evidence type="ECO:0000256" key="9">
    <source>
        <dbReference type="ARBA" id="ARBA00023004"/>
    </source>
</evidence>
<evidence type="ECO:0000256" key="5">
    <source>
        <dbReference type="ARBA" id="ARBA00022833"/>
    </source>
</evidence>
<dbReference type="FunFam" id="2.60.120.650:FF:000048">
    <property type="entry name" value="Lysine-specific demethylase 4A"/>
    <property type="match status" value="1"/>
</dbReference>
<dbReference type="SMART" id="SM00558">
    <property type="entry name" value="JmjC"/>
    <property type="match status" value="1"/>
</dbReference>
<keyword evidence="10" id="KW-0805">Transcription regulation</keyword>
<comment type="function">
    <text evidence="14">Probable histone demethylase that specifically demethylates 'Lys-9' and 'Lys-36' residues of histone H3, thereby playing a central role in histone code. Demethylation of Lys residue generates formaldehyde and succinate.</text>
</comment>
<dbReference type="SMART" id="SM00545">
    <property type="entry name" value="JmjN"/>
    <property type="match status" value="1"/>
</dbReference>
<dbReference type="GO" id="GO:0005634">
    <property type="term" value="C:nucleus"/>
    <property type="evidence" value="ECO:0007669"/>
    <property type="project" value="TreeGrafter"/>
</dbReference>
<dbReference type="GO" id="GO:0048512">
    <property type="term" value="P:circadian behavior"/>
    <property type="evidence" value="ECO:0007669"/>
    <property type="project" value="UniProtKB-ARBA"/>
</dbReference>
<evidence type="ECO:0000256" key="8">
    <source>
        <dbReference type="ARBA" id="ARBA00023002"/>
    </source>
</evidence>
<feature type="region of interest" description="Disordered" evidence="15">
    <location>
        <begin position="1090"/>
        <end position="1149"/>
    </location>
</feature>
<dbReference type="InterPro" id="IPR003349">
    <property type="entry name" value="JmjN"/>
</dbReference>
<evidence type="ECO:0000256" key="12">
    <source>
        <dbReference type="ARBA" id="ARBA00023242"/>
    </source>
</evidence>
<feature type="region of interest" description="Disordered" evidence="15">
    <location>
        <begin position="1022"/>
        <end position="1065"/>
    </location>
</feature>
<keyword evidence="19" id="KW-1185">Reference proteome</keyword>
<dbReference type="GO" id="GO:0010468">
    <property type="term" value="P:regulation of gene expression"/>
    <property type="evidence" value="ECO:0007669"/>
    <property type="project" value="TreeGrafter"/>
</dbReference>
<dbReference type="GO" id="GO:0046872">
    <property type="term" value="F:metal ion binding"/>
    <property type="evidence" value="ECO:0007669"/>
    <property type="project" value="UniProtKB-KW"/>
</dbReference>
<proteinExistence type="inferred from homology"/>
<evidence type="ECO:0000256" key="13">
    <source>
        <dbReference type="ARBA" id="ARBA00049349"/>
    </source>
</evidence>
<keyword evidence="6" id="KW-0156">Chromatin regulator</keyword>
<protein>
    <recommendedName>
        <fullName evidence="3">[histone H3]-trimethyl-L-lysine(9) demethylase</fullName>
        <ecNumber evidence="3">1.14.11.66</ecNumber>
    </recommendedName>
</protein>